<name>A0A8D8CKA8_CULPI</name>
<accession>A0A8D8CKA8</accession>
<dbReference type="EMBL" id="HBUE01121976">
    <property type="protein sequence ID" value="CAG6492820.1"/>
    <property type="molecule type" value="Transcribed_RNA"/>
</dbReference>
<dbReference type="AlphaFoldDB" id="A0A8D8CKA8"/>
<dbReference type="EMBL" id="HBUE01121977">
    <property type="protein sequence ID" value="CAG6492821.1"/>
    <property type="molecule type" value="Transcribed_RNA"/>
</dbReference>
<sequence>MRFLTFLLRQNPSPTPAWSYNSSVGMAMLVENILSEIFHSPIHQHNRHVHSDDSVEEHMTFPAHNRPNVCEWVDDFRIPVAAAAPAALRSGPQRLLLNWALGSLMVMTTVWR</sequence>
<reference evidence="1" key="1">
    <citation type="submission" date="2021-05" db="EMBL/GenBank/DDBJ databases">
        <authorList>
            <person name="Alioto T."/>
            <person name="Alioto T."/>
            <person name="Gomez Garrido J."/>
        </authorList>
    </citation>
    <scope>NUCLEOTIDE SEQUENCE</scope>
</reference>
<organism evidence="1">
    <name type="scientific">Culex pipiens</name>
    <name type="common">House mosquito</name>
    <dbReference type="NCBI Taxonomy" id="7175"/>
    <lineage>
        <taxon>Eukaryota</taxon>
        <taxon>Metazoa</taxon>
        <taxon>Ecdysozoa</taxon>
        <taxon>Arthropoda</taxon>
        <taxon>Hexapoda</taxon>
        <taxon>Insecta</taxon>
        <taxon>Pterygota</taxon>
        <taxon>Neoptera</taxon>
        <taxon>Endopterygota</taxon>
        <taxon>Diptera</taxon>
        <taxon>Nematocera</taxon>
        <taxon>Culicoidea</taxon>
        <taxon>Culicidae</taxon>
        <taxon>Culicinae</taxon>
        <taxon>Culicini</taxon>
        <taxon>Culex</taxon>
        <taxon>Culex</taxon>
    </lineage>
</organism>
<evidence type="ECO:0000313" key="1">
    <source>
        <dbReference type="EMBL" id="CAG6492820.1"/>
    </source>
</evidence>
<protein>
    <submittedName>
        <fullName evidence="1">(northern house mosquito) hypothetical protein</fullName>
    </submittedName>
</protein>
<proteinExistence type="predicted"/>